<dbReference type="InterPro" id="IPR001387">
    <property type="entry name" value="Cro/C1-type_HTH"/>
</dbReference>
<dbReference type="Proteomes" id="UP000295345">
    <property type="component" value="Unassembled WGS sequence"/>
</dbReference>
<keyword evidence="3" id="KW-1185">Reference proteome</keyword>
<dbReference type="Gene3D" id="1.10.260.40">
    <property type="entry name" value="lambda repressor-like DNA-binding domains"/>
    <property type="match status" value="1"/>
</dbReference>
<evidence type="ECO:0000313" key="2">
    <source>
        <dbReference type="EMBL" id="TDC78792.1"/>
    </source>
</evidence>
<dbReference type="GO" id="GO:0003677">
    <property type="term" value="F:DNA binding"/>
    <property type="evidence" value="ECO:0007669"/>
    <property type="project" value="InterPro"/>
</dbReference>
<gene>
    <name evidence="2" type="ORF">E1283_04260</name>
</gene>
<proteinExistence type="predicted"/>
<dbReference type="SMART" id="SM00530">
    <property type="entry name" value="HTH_XRE"/>
    <property type="match status" value="1"/>
</dbReference>
<dbReference type="OrthoDB" id="3504495at2"/>
<dbReference type="PROSITE" id="PS50943">
    <property type="entry name" value="HTH_CROC1"/>
    <property type="match status" value="1"/>
</dbReference>
<organism evidence="2 3">
    <name type="scientific">Streptomyces hainanensis</name>
    <dbReference type="NCBI Taxonomy" id="402648"/>
    <lineage>
        <taxon>Bacteria</taxon>
        <taxon>Bacillati</taxon>
        <taxon>Actinomycetota</taxon>
        <taxon>Actinomycetes</taxon>
        <taxon>Kitasatosporales</taxon>
        <taxon>Streptomycetaceae</taxon>
        <taxon>Streptomyces</taxon>
    </lineage>
</organism>
<sequence length="407" mass="44453">MSDDFDVPTRTIGTRIHELRTIRGFSLSELGRRAHVSAPQLSRIERGQRFASPGVVASVARVLGVGVSVLRGQPYIHMLQKDRLDALLSPISSALDSWDLLPDDESSPRSLDTLESEARRIAGLRVQTKFVEIADDLPGLLVESALVTQASHRSDRDRERAFALQCEMARTAAIVAYRMGFIDMARLALARLAAAAPQSGDPRQVAVERFERACITHAESSRPDRGVALVRRALRDLDDDGDRITKAVRGTLQLRAATHALRSGDASASEDFLAQATELSQVTGETGSADAVADYALSFGPIEVALSQLAAANDREDHTTALKWAAEVRLPADYRPTGAARYWIDKARAETWTARHDAALVSLSEAKRAAPQLTRYHPSVHELVGTLLRARAKAPDPLREFAMWSGV</sequence>
<dbReference type="EMBL" id="SMKI01000027">
    <property type="protein sequence ID" value="TDC78792.1"/>
    <property type="molecule type" value="Genomic_DNA"/>
</dbReference>
<evidence type="ECO:0000313" key="3">
    <source>
        <dbReference type="Proteomes" id="UP000295345"/>
    </source>
</evidence>
<evidence type="ECO:0000259" key="1">
    <source>
        <dbReference type="PROSITE" id="PS50943"/>
    </source>
</evidence>
<accession>A0A4R4TTG8</accession>
<feature type="domain" description="HTH cro/C1-type" evidence="1">
    <location>
        <begin position="16"/>
        <end position="70"/>
    </location>
</feature>
<name>A0A4R4TTG8_9ACTN</name>
<dbReference type="InterPro" id="IPR010982">
    <property type="entry name" value="Lambda_DNA-bd_dom_sf"/>
</dbReference>
<dbReference type="AlphaFoldDB" id="A0A4R4TTG8"/>
<dbReference type="RefSeq" id="WP_132816503.1">
    <property type="nucleotide sequence ID" value="NZ_SMKI01000027.1"/>
</dbReference>
<comment type="caution">
    <text evidence="2">The sequence shown here is derived from an EMBL/GenBank/DDBJ whole genome shotgun (WGS) entry which is preliminary data.</text>
</comment>
<reference evidence="2 3" key="1">
    <citation type="submission" date="2019-03" db="EMBL/GenBank/DDBJ databases">
        <title>Draft genome sequences of novel Actinobacteria.</title>
        <authorList>
            <person name="Sahin N."/>
            <person name="Ay H."/>
            <person name="Saygin H."/>
        </authorList>
    </citation>
    <scope>NUCLEOTIDE SEQUENCE [LARGE SCALE GENOMIC DNA]</scope>
    <source>
        <strain evidence="2 3">DSM 41900</strain>
    </source>
</reference>
<dbReference type="CDD" id="cd00093">
    <property type="entry name" value="HTH_XRE"/>
    <property type="match status" value="1"/>
</dbReference>
<dbReference type="Pfam" id="PF13560">
    <property type="entry name" value="HTH_31"/>
    <property type="match status" value="1"/>
</dbReference>
<protein>
    <submittedName>
        <fullName evidence="2">XRE family transcriptional regulator</fullName>
    </submittedName>
</protein>
<dbReference type="SUPFAM" id="SSF47413">
    <property type="entry name" value="lambda repressor-like DNA-binding domains"/>
    <property type="match status" value="1"/>
</dbReference>